<comment type="caution">
    <text evidence="1">The sequence shown here is derived from an EMBL/GenBank/DDBJ whole genome shotgun (WGS) entry which is preliminary data.</text>
</comment>
<dbReference type="Proteomes" id="UP001470230">
    <property type="component" value="Unassembled WGS sequence"/>
</dbReference>
<evidence type="ECO:0000313" key="2">
    <source>
        <dbReference type="Proteomes" id="UP001470230"/>
    </source>
</evidence>
<sequence>MEPTTADVPLEVIEEHYIHLNNVFETTKVPPCCVFNVVESGFLDLVWVLYRNIQ</sequence>
<accession>A0ABR2K2D9</accession>
<gene>
    <name evidence="1" type="ORF">M9Y10_043363</name>
</gene>
<keyword evidence="2" id="KW-1185">Reference proteome</keyword>
<protein>
    <submittedName>
        <fullName evidence="1">Uncharacterized protein</fullName>
    </submittedName>
</protein>
<reference evidence="1 2" key="1">
    <citation type="submission" date="2024-04" db="EMBL/GenBank/DDBJ databases">
        <title>Tritrichomonas musculus Genome.</title>
        <authorList>
            <person name="Alves-Ferreira E."/>
            <person name="Grigg M."/>
            <person name="Lorenzi H."/>
            <person name="Galac M."/>
        </authorList>
    </citation>
    <scope>NUCLEOTIDE SEQUENCE [LARGE SCALE GENOMIC DNA]</scope>
    <source>
        <strain evidence="1 2">EAF2021</strain>
    </source>
</reference>
<proteinExistence type="predicted"/>
<name>A0ABR2K2D9_9EUKA</name>
<evidence type="ECO:0000313" key="1">
    <source>
        <dbReference type="EMBL" id="KAK8884255.1"/>
    </source>
</evidence>
<organism evidence="1 2">
    <name type="scientific">Tritrichomonas musculus</name>
    <dbReference type="NCBI Taxonomy" id="1915356"/>
    <lineage>
        <taxon>Eukaryota</taxon>
        <taxon>Metamonada</taxon>
        <taxon>Parabasalia</taxon>
        <taxon>Tritrichomonadida</taxon>
        <taxon>Tritrichomonadidae</taxon>
        <taxon>Tritrichomonas</taxon>
    </lineage>
</organism>
<dbReference type="EMBL" id="JAPFFF010000008">
    <property type="protein sequence ID" value="KAK8884255.1"/>
    <property type="molecule type" value="Genomic_DNA"/>
</dbReference>